<dbReference type="CDD" id="cd01392">
    <property type="entry name" value="HTH_LacI"/>
    <property type="match status" value="1"/>
</dbReference>
<keyword evidence="7" id="KW-1185">Reference proteome</keyword>
<evidence type="ECO:0000313" key="7">
    <source>
        <dbReference type="Proteomes" id="UP001596972"/>
    </source>
</evidence>
<dbReference type="Pfam" id="PF00356">
    <property type="entry name" value="LacI"/>
    <property type="match status" value="1"/>
</dbReference>
<dbReference type="InterPro" id="IPR028082">
    <property type="entry name" value="Peripla_BP_I"/>
</dbReference>
<accession>A0ABW3EYS2</accession>
<dbReference type="InterPro" id="IPR000843">
    <property type="entry name" value="HTH_LacI"/>
</dbReference>
<dbReference type="PROSITE" id="PS50932">
    <property type="entry name" value="HTH_LACI_2"/>
    <property type="match status" value="1"/>
</dbReference>
<dbReference type="Pfam" id="PF13377">
    <property type="entry name" value="Peripla_BP_3"/>
    <property type="match status" value="1"/>
</dbReference>
<proteinExistence type="predicted"/>
<dbReference type="GO" id="GO:0003677">
    <property type="term" value="F:DNA binding"/>
    <property type="evidence" value="ECO:0007669"/>
    <property type="project" value="UniProtKB-KW"/>
</dbReference>
<keyword evidence="2 6" id="KW-0238">DNA-binding</keyword>
<name>A0ABW3EYS2_9ACTN</name>
<dbReference type="PROSITE" id="PS00356">
    <property type="entry name" value="HTH_LACI_1"/>
    <property type="match status" value="1"/>
</dbReference>
<evidence type="ECO:0000313" key="6">
    <source>
        <dbReference type="EMBL" id="MFD0904986.1"/>
    </source>
</evidence>
<reference evidence="7" key="1">
    <citation type="journal article" date="2019" name="Int. J. Syst. Evol. Microbiol.">
        <title>The Global Catalogue of Microorganisms (GCM) 10K type strain sequencing project: providing services to taxonomists for standard genome sequencing and annotation.</title>
        <authorList>
            <consortium name="The Broad Institute Genomics Platform"/>
            <consortium name="The Broad Institute Genome Sequencing Center for Infectious Disease"/>
            <person name="Wu L."/>
            <person name="Ma J."/>
        </authorList>
    </citation>
    <scope>NUCLEOTIDE SEQUENCE [LARGE SCALE GENOMIC DNA]</scope>
    <source>
        <strain evidence="7">JCM 31202</strain>
    </source>
</reference>
<dbReference type="RefSeq" id="WP_378305416.1">
    <property type="nucleotide sequence ID" value="NZ_JBHTJA010000109.1"/>
</dbReference>
<sequence length="336" mass="35401">MADRRPTLEDVAARAGVGRGTASRVLNGSARVSERARTAVLRAVRELEYAPDAAARALAGGRGPGVLAVVLAEEPGRRLEQPYLGRLLDGVTAAAGAAGTALALHWARSRGERAALARRLREPRTDGVLLLSTLPREPLAALLRRGGVPTVSAGRPGGAEPGGRGDAGYVDADNRGGSRRAVEYLIGRGRRRIAAIAGPPERTVGADRLAGYRRALYGRPGPVAFGDFTEAGGMLAMRRLLARRPDLDAVFAASDVMAAGALRELERQGRRVPDDVALVGFEDAAARRPTLPMLTTVHQPTERMGRAMVEMLLGSSGPDVRAPIVCDTGLVLRRTA</sequence>
<evidence type="ECO:0000256" key="4">
    <source>
        <dbReference type="SAM" id="MobiDB-lite"/>
    </source>
</evidence>
<evidence type="ECO:0000256" key="1">
    <source>
        <dbReference type="ARBA" id="ARBA00023015"/>
    </source>
</evidence>
<evidence type="ECO:0000259" key="5">
    <source>
        <dbReference type="PROSITE" id="PS50932"/>
    </source>
</evidence>
<protein>
    <submittedName>
        <fullName evidence="6">LacI family DNA-binding transcriptional regulator</fullName>
    </submittedName>
</protein>
<dbReference type="Gene3D" id="3.40.50.2300">
    <property type="match status" value="2"/>
</dbReference>
<dbReference type="SUPFAM" id="SSF53822">
    <property type="entry name" value="Periplasmic binding protein-like I"/>
    <property type="match status" value="1"/>
</dbReference>
<feature type="region of interest" description="Disordered" evidence="4">
    <location>
        <begin position="150"/>
        <end position="174"/>
    </location>
</feature>
<dbReference type="InterPro" id="IPR010982">
    <property type="entry name" value="Lambda_DNA-bd_dom_sf"/>
</dbReference>
<dbReference type="Proteomes" id="UP001596972">
    <property type="component" value="Unassembled WGS sequence"/>
</dbReference>
<comment type="caution">
    <text evidence="6">The sequence shown here is derived from an EMBL/GenBank/DDBJ whole genome shotgun (WGS) entry which is preliminary data.</text>
</comment>
<feature type="domain" description="HTH lacI-type" evidence="5">
    <location>
        <begin position="6"/>
        <end position="60"/>
    </location>
</feature>
<evidence type="ECO:0000256" key="2">
    <source>
        <dbReference type="ARBA" id="ARBA00023125"/>
    </source>
</evidence>
<gene>
    <name evidence="6" type="ORF">ACFQ11_31735</name>
</gene>
<dbReference type="SUPFAM" id="SSF47413">
    <property type="entry name" value="lambda repressor-like DNA-binding domains"/>
    <property type="match status" value="1"/>
</dbReference>
<evidence type="ECO:0000256" key="3">
    <source>
        <dbReference type="ARBA" id="ARBA00023163"/>
    </source>
</evidence>
<feature type="compositionally biased region" description="Gly residues" evidence="4">
    <location>
        <begin position="155"/>
        <end position="166"/>
    </location>
</feature>
<dbReference type="InterPro" id="IPR046335">
    <property type="entry name" value="LacI/GalR-like_sensor"/>
</dbReference>
<keyword evidence="3" id="KW-0804">Transcription</keyword>
<keyword evidence="1" id="KW-0805">Transcription regulation</keyword>
<dbReference type="Gene3D" id="1.10.260.40">
    <property type="entry name" value="lambda repressor-like DNA-binding domains"/>
    <property type="match status" value="1"/>
</dbReference>
<dbReference type="CDD" id="cd06267">
    <property type="entry name" value="PBP1_LacI_sugar_binding-like"/>
    <property type="match status" value="1"/>
</dbReference>
<organism evidence="6 7">
    <name type="scientific">Actinomadura sediminis</name>
    <dbReference type="NCBI Taxonomy" id="1038904"/>
    <lineage>
        <taxon>Bacteria</taxon>
        <taxon>Bacillati</taxon>
        <taxon>Actinomycetota</taxon>
        <taxon>Actinomycetes</taxon>
        <taxon>Streptosporangiales</taxon>
        <taxon>Thermomonosporaceae</taxon>
        <taxon>Actinomadura</taxon>
    </lineage>
</organism>
<dbReference type="PANTHER" id="PTHR30146">
    <property type="entry name" value="LACI-RELATED TRANSCRIPTIONAL REPRESSOR"/>
    <property type="match status" value="1"/>
</dbReference>
<dbReference type="EMBL" id="JBHTJA010000109">
    <property type="protein sequence ID" value="MFD0904986.1"/>
    <property type="molecule type" value="Genomic_DNA"/>
</dbReference>
<dbReference type="SMART" id="SM00354">
    <property type="entry name" value="HTH_LACI"/>
    <property type="match status" value="1"/>
</dbReference>
<dbReference type="PANTHER" id="PTHR30146:SF109">
    <property type="entry name" value="HTH-TYPE TRANSCRIPTIONAL REGULATOR GALS"/>
    <property type="match status" value="1"/>
</dbReference>